<dbReference type="GO" id="GO:0003700">
    <property type="term" value="F:DNA-binding transcription factor activity"/>
    <property type="evidence" value="ECO:0007669"/>
    <property type="project" value="InterPro"/>
</dbReference>
<dbReference type="PROSITE" id="PS50995">
    <property type="entry name" value="HTH_MARR_2"/>
    <property type="match status" value="1"/>
</dbReference>
<dbReference type="RefSeq" id="WP_152124327.1">
    <property type="nucleotide sequence ID" value="NZ_WELI01000003.1"/>
</dbReference>
<keyword evidence="3" id="KW-0804">Transcription</keyword>
<dbReference type="InterPro" id="IPR023187">
    <property type="entry name" value="Tscrpt_reg_MarR-type_CS"/>
</dbReference>
<dbReference type="SMART" id="SM00347">
    <property type="entry name" value="HTH_MARR"/>
    <property type="match status" value="1"/>
</dbReference>
<dbReference type="SUPFAM" id="SSF46785">
    <property type="entry name" value="Winged helix' DNA-binding domain"/>
    <property type="match status" value="1"/>
</dbReference>
<dbReference type="InterPro" id="IPR036388">
    <property type="entry name" value="WH-like_DNA-bd_sf"/>
</dbReference>
<accession>A0A7J5U0R7</accession>
<proteinExistence type="predicted"/>
<evidence type="ECO:0000259" key="4">
    <source>
        <dbReference type="PROSITE" id="PS50995"/>
    </source>
</evidence>
<name>A0A7J5U0R7_9BACT</name>
<dbReference type="EMBL" id="WELI01000003">
    <property type="protein sequence ID" value="KAB7731353.1"/>
    <property type="molecule type" value="Genomic_DNA"/>
</dbReference>
<evidence type="ECO:0000256" key="3">
    <source>
        <dbReference type="ARBA" id="ARBA00023163"/>
    </source>
</evidence>
<keyword evidence="2" id="KW-0238">DNA-binding</keyword>
<comment type="caution">
    <text evidence="5">The sequence shown here is derived from an EMBL/GenBank/DDBJ whole genome shotgun (WGS) entry which is preliminary data.</text>
</comment>
<dbReference type="Pfam" id="PF12802">
    <property type="entry name" value="MarR_2"/>
    <property type="match status" value="1"/>
</dbReference>
<dbReference type="AlphaFoldDB" id="A0A7J5U0R7"/>
<dbReference type="PANTHER" id="PTHR42756:SF1">
    <property type="entry name" value="TRANSCRIPTIONAL REPRESSOR OF EMRAB OPERON"/>
    <property type="match status" value="1"/>
</dbReference>
<evidence type="ECO:0000256" key="1">
    <source>
        <dbReference type="ARBA" id="ARBA00023015"/>
    </source>
</evidence>
<evidence type="ECO:0000256" key="2">
    <source>
        <dbReference type="ARBA" id="ARBA00023125"/>
    </source>
</evidence>
<gene>
    <name evidence="5" type="ORF">F5984_11200</name>
</gene>
<dbReference type="InterPro" id="IPR036390">
    <property type="entry name" value="WH_DNA-bd_sf"/>
</dbReference>
<sequence length="155" mass="17901">MTHPSDSRAYFFKIDTTIKKIRNALQKRFVEAGFDLTVDQWVVVDHLHRNPGIAQATLAEMTAKDAPTVTRIIDLLVKKELVERRMAGDDRRKFLVSLTQTGEQVYEQMLPAVVEIRRKGWGSLSEDDYRHFVRIMDEIYQNFNDDEGKTATADV</sequence>
<dbReference type="PANTHER" id="PTHR42756">
    <property type="entry name" value="TRANSCRIPTIONAL REGULATOR, MARR"/>
    <property type="match status" value="1"/>
</dbReference>
<evidence type="ECO:0000313" key="5">
    <source>
        <dbReference type="EMBL" id="KAB7731353.1"/>
    </source>
</evidence>
<keyword evidence="6" id="KW-1185">Reference proteome</keyword>
<dbReference type="PROSITE" id="PS01117">
    <property type="entry name" value="HTH_MARR_1"/>
    <property type="match status" value="1"/>
</dbReference>
<evidence type="ECO:0000313" key="6">
    <source>
        <dbReference type="Proteomes" id="UP000488299"/>
    </source>
</evidence>
<dbReference type="PRINTS" id="PR00598">
    <property type="entry name" value="HTHMARR"/>
</dbReference>
<feature type="domain" description="HTH marR-type" evidence="4">
    <location>
        <begin position="7"/>
        <end position="141"/>
    </location>
</feature>
<reference evidence="5 6" key="1">
    <citation type="submission" date="2019-10" db="EMBL/GenBank/DDBJ databases">
        <title>Rudanella paleaurantiibacter sp. nov., isolated from sludge.</title>
        <authorList>
            <person name="Xu S.Q."/>
        </authorList>
    </citation>
    <scope>NUCLEOTIDE SEQUENCE [LARGE SCALE GENOMIC DNA]</scope>
    <source>
        <strain evidence="5 6">HX-22-17</strain>
    </source>
</reference>
<dbReference type="GO" id="GO:0003677">
    <property type="term" value="F:DNA binding"/>
    <property type="evidence" value="ECO:0007669"/>
    <property type="project" value="UniProtKB-KW"/>
</dbReference>
<keyword evidence="1" id="KW-0805">Transcription regulation</keyword>
<organism evidence="5 6">
    <name type="scientific">Rudanella paleaurantiibacter</name>
    <dbReference type="NCBI Taxonomy" id="2614655"/>
    <lineage>
        <taxon>Bacteria</taxon>
        <taxon>Pseudomonadati</taxon>
        <taxon>Bacteroidota</taxon>
        <taxon>Cytophagia</taxon>
        <taxon>Cytophagales</taxon>
        <taxon>Cytophagaceae</taxon>
        <taxon>Rudanella</taxon>
    </lineage>
</organism>
<dbReference type="InterPro" id="IPR000835">
    <property type="entry name" value="HTH_MarR-typ"/>
</dbReference>
<protein>
    <submittedName>
        <fullName evidence="5">MarR family transcriptional regulator</fullName>
    </submittedName>
</protein>
<dbReference type="Gene3D" id="1.10.10.10">
    <property type="entry name" value="Winged helix-like DNA-binding domain superfamily/Winged helix DNA-binding domain"/>
    <property type="match status" value="1"/>
</dbReference>
<dbReference type="Proteomes" id="UP000488299">
    <property type="component" value="Unassembled WGS sequence"/>
</dbReference>